<dbReference type="Proteomes" id="UP000078284">
    <property type="component" value="Chromosome 1"/>
</dbReference>
<proteinExistence type="predicted"/>
<evidence type="ECO:0000256" key="1">
    <source>
        <dbReference type="SAM" id="MobiDB-lite"/>
    </source>
</evidence>
<gene>
    <name evidence="2" type="ordered locus">AXX17_At1g32620</name>
</gene>
<organism evidence="2 3">
    <name type="scientific">Arabidopsis thaliana</name>
    <name type="common">Mouse-ear cress</name>
    <dbReference type="NCBI Taxonomy" id="3702"/>
    <lineage>
        <taxon>Eukaryota</taxon>
        <taxon>Viridiplantae</taxon>
        <taxon>Streptophyta</taxon>
        <taxon>Embryophyta</taxon>
        <taxon>Tracheophyta</taxon>
        <taxon>Spermatophyta</taxon>
        <taxon>Magnoliopsida</taxon>
        <taxon>eudicotyledons</taxon>
        <taxon>Gunneridae</taxon>
        <taxon>Pentapetalae</taxon>
        <taxon>rosids</taxon>
        <taxon>malvids</taxon>
        <taxon>Brassicales</taxon>
        <taxon>Brassicaceae</taxon>
        <taxon>Camelineae</taxon>
        <taxon>Arabidopsis</taxon>
    </lineage>
</organism>
<name>A0A178WBT6_ARATH</name>
<dbReference type="AlphaFoldDB" id="A0A178WBT6"/>
<feature type="compositionally biased region" description="Basic and acidic residues" evidence="1">
    <location>
        <begin position="34"/>
        <end position="46"/>
    </location>
</feature>
<protein>
    <submittedName>
        <fullName evidence="2">Uncharacterized protein</fullName>
    </submittedName>
</protein>
<dbReference type="EMBL" id="LUHQ01000001">
    <property type="protein sequence ID" value="OAP15554.1"/>
    <property type="molecule type" value="Genomic_DNA"/>
</dbReference>
<comment type="caution">
    <text evidence="2">The sequence shown here is derived from an EMBL/GenBank/DDBJ whole genome shotgun (WGS) entry which is preliminary data.</text>
</comment>
<accession>A0A178WBT6</accession>
<evidence type="ECO:0000313" key="2">
    <source>
        <dbReference type="EMBL" id="OAP15554.1"/>
    </source>
</evidence>
<sequence length="52" mass="6104">MKMLFLKQFGGNKENYEEGGDVDKRLRWRSKLVTAREPDKTGDKSLTHSQNY</sequence>
<reference evidence="3" key="1">
    <citation type="journal article" date="2016" name="Proc. Natl. Acad. Sci. U.S.A.">
        <title>Chromosome-level assembly of Arabidopsis thaliana Ler reveals the extent of translocation and inversion polymorphisms.</title>
        <authorList>
            <person name="Zapata L."/>
            <person name="Ding J."/>
            <person name="Willing E.M."/>
            <person name="Hartwig B."/>
            <person name="Bezdan D."/>
            <person name="Jiao W.B."/>
            <person name="Patel V."/>
            <person name="Velikkakam James G."/>
            <person name="Koornneef M."/>
            <person name="Ossowski S."/>
            <person name="Schneeberger K."/>
        </authorList>
    </citation>
    <scope>NUCLEOTIDE SEQUENCE [LARGE SCALE GENOMIC DNA]</scope>
    <source>
        <strain evidence="3">cv. Landsberg erecta</strain>
    </source>
</reference>
<feature type="region of interest" description="Disordered" evidence="1">
    <location>
        <begin position="32"/>
        <end position="52"/>
    </location>
</feature>
<evidence type="ECO:0000313" key="3">
    <source>
        <dbReference type="Proteomes" id="UP000078284"/>
    </source>
</evidence>